<dbReference type="EMBL" id="PQFF01000201">
    <property type="protein sequence ID" value="RHZ75207.1"/>
    <property type="molecule type" value="Genomic_DNA"/>
</dbReference>
<reference evidence="3 4" key="1">
    <citation type="submission" date="2018-08" db="EMBL/GenBank/DDBJ databases">
        <title>Genome and evolution of the arbuscular mycorrhizal fungus Diversispora epigaea (formerly Glomus versiforme) and its bacterial endosymbionts.</title>
        <authorList>
            <person name="Sun X."/>
            <person name="Fei Z."/>
            <person name="Harrison M."/>
        </authorList>
    </citation>
    <scope>NUCLEOTIDE SEQUENCE [LARGE SCALE GENOMIC DNA]</scope>
    <source>
        <strain evidence="3 4">IT104</strain>
    </source>
</reference>
<feature type="transmembrane region" description="Helical" evidence="2">
    <location>
        <begin position="197"/>
        <end position="215"/>
    </location>
</feature>
<dbReference type="OrthoDB" id="2409094at2759"/>
<feature type="region of interest" description="Disordered" evidence="1">
    <location>
        <begin position="232"/>
        <end position="269"/>
    </location>
</feature>
<feature type="transmembrane region" description="Helical" evidence="2">
    <location>
        <begin position="20"/>
        <end position="42"/>
    </location>
</feature>
<gene>
    <name evidence="3" type="ORF">Glove_216g128</name>
</gene>
<feature type="transmembrane region" description="Helical" evidence="2">
    <location>
        <begin position="80"/>
        <end position="103"/>
    </location>
</feature>
<feature type="transmembrane region" description="Helical" evidence="2">
    <location>
        <begin position="54"/>
        <end position="74"/>
    </location>
</feature>
<evidence type="ECO:0000256" key="1">
    <source>
        <dbReference type="SAM" id="MobiDB-lite"/>
    </source>
</evidence>
<name>A0A397IJS7_9GLOM</name>
<organism evidence="3 4">
    <name type="scientific">Diversispora epigaea</name>
    <dbReference type="NCBI Taxonomy" id="1348612"/>
    <lineage>
        <taxon>Eukaryota</taxon>
        <taxon>Fungi</taxon>
        <taxon>Fungi incertae sedis</taxon>
        <taxon>Mucoromycota</taxon>
        <taxon>Glomeromycotina</taxon>
        <taxon>Glomeromycetes</taxon>
        <taxon>Diversisporales</taxon>
        <taxon>Diversisporaceae</taxon>
        <taxon>Diversispora</taxon>
    </lineage>
</organism>
<protein>
    <submittedName>
        <fullName evidence="3">Uncharacterized protein</fullName>
    </submittedName>
</protein>
<dbReference type="Proteomes" id="UP000266861">
    <property type="component" value="Unassembled WGS sequence"/>
</dbReference>
<evidence type="ECO:0000313" key="4">
    <source>
        <dbReference type="Proteomes" id="UP000266861"/>
    </source>
</evidence>
<sequence>MAYFSLLDSIYVEGDLWEKYNYIIIGFIVFIALLFLLSLIIFIKKPESKIGSVLKFNISLISFIINTIFTIYYAKKVNGIYLPSIIILVVHGILNEAFGLFLIRRERERKNKFDNWWKAHIKTASLFTFLSFVDIYSIKVISSSITEKSSFNAPFSKSIKVWIYWVGFVAFVTRDIPQFFIQIIYYNSTLHNQLIPLLNFIISFAVIIFNIFWRINHITICIFRMRYKKSSNTKDPIKKNKKKKRKIEIITTRKGDNDKKNKDVFVEME</sequence>
<feature type="compositionally biased region" description="Basic and acidic residues" evidence="1">
    <location>
        <begin position="247"/>
        <end position="269"/>
    </location>
</feature>
<dbReference type="AlphaFoldDB" id="A0A397IJS7"/>
<keyword evidence="2" id="KW-0812">Transmembrane</keyword>
<keyword evidence="4" id="KW-1185">Reference proteome</keyword>
<keyword evidence="2" id="KW-1133">Transmembrane helix</keyword>
<comment type="caution">
    <text evidence="3">The sequence shown here is derived from an EMBL/GenBank/DDBJ whole genome shotgun (WGS) entry which is preliminary data.</text>
</comment>
<evidence type="ECO:0000256" key="2">
    <source>
        <dbReference type="SAM" id="Phobius"/>
    </source>
</evidence>
<dbReference type="STRING" id="1348612.A0A397IJS7"/>
<feature type="transmembrane region" description="Helical" evidence="2">
    <location>
        <begin position="162"/>
        <end position="185"/>
    </location>
</feature>
<proteinExistence type="predicted"/>
<evidence type="ECO:0000313" key="3">
    <source>
        <dbReference type="EMBL" id="RHZ75207.1"/>
    </source>
</evidence>
<accession>A0A397IJS7</accession>
<keyword evidence="2" id="KW-0472">Membrane</keyword>